<gene>
    <name evidence="4" type="ORF">BMF94_0790</name>
</gene>
<dbReference type="EMBL" id="PJQD01000008">
    <property type="protein sequence ID" value="POY76067.1"/>
    <property type="molecule type" value="Genomic_DNA"/>
</dbReference>
<feature type="region of interest" description="Disordered" evidence="3">
    <location>
        <begin position="1143"/>
        <end position="1173"/>
    </location>
</feature>
<reference evidence="4 5" key="1">
    <citation type="journal article" date="2018" name="Front. Microbiol.">
        <title>Prospects for Fungal Bioremediation of Acidic Radioactive Waste Sites: Characterization and Genome Sequence of Rhodotorula taiwanensis MD1149.</title>
        <authorList>
            <person name="Tkavc R."/>
            <person name="Matrosova V.Y."/>
            <person name="Grichenko O.E."/>
            <person name="Gostincar C."/>
            <person name="Volpe R.P."/>
            <person name="Klimenkova P."/>
            <person name="Gaidamakova E.K."/>
            <person name="Zhou C.E."/>
            <person name="Stewart B.J."/>
            <person name="Lyman M.G."/>
            <person name="Malfatti S.A."/>
            <person name="Rubinfeld B."/>
            <person name="Courtot M."/>
            <person name="Singh J."/>
            <person name="Dalgard C.L."/>
            <person name="Hamilton T."/>
            <person name="Frey K.G."/>
            <person name="Gunde-Cimerman N."/>
            <person name="Dugan L."/>
            <person name="Daly M.J."/>
        </authorList>
    </citation>
    <scope>NUCLEOTIDE SEQUENCE [LARGE SCALE GENOMIC DNA]</scope>
    <source>
        <strain evidence="4 5">MD1149</strain>
    </source>
</reference>
<dbReference type="InterPro" id="IPR008811">
    <property type="entry name" value="Glycosyl_hydrolases_36"/>
</dbReference>
<dbReference type="Pfam" id="PF05691">
    <property type="entry name" value="Raffinose_syn"/>
    <property type="match status" value="1"/>
</dbReference>
<dbReference type="GO" id="GO:0005758">
    <property type="term" value="C:mitochondrial intermembrane space"/>
    <property type="evidence" value="ECO:0007669"/>
    <property type="project" value="InterPro"/>
</dbReference>
<dbReference type="Pfam" id="PF09774">
    <property type="entry name" value="MIX23"/>
    <property type="match status" value="1"/>
</dbReference>
<name>A0A2S5BH25_9BASI</name>
<feature type="compositionally biased region" description="Low complexity" evidence="3">
    <location>
        <begin position="131"/>
        <end position="150"/>
    </location>
</feature>
<protein>
    <submittedName>
        <fullName evidence="4">Uncharacterized protein</fullName>
    </submittedName>
</protein>
<evidence type="ECO:0000313" key="5">
    <source>
        <dbReference type="Proteomes" id="UP000237144"/>
    </source>
</evidence>
<proteinExistence type="inferred from homology"/>
<evidence type="ECO:0000313" key="4">
    <source>
        <dbReference type="EMBL" id="POY76067.1"/>
    </source>
</evidence>
<comment type="similarity">
    <text evidence="1">Belongs to the glycosyl hydrolases 36 family.</text>
</comment>
<sequence>MSTQEPLLGSAWLLSQSPGAPNAGPSEAAAAGPSSATHTRITPTVCDNYSHFKRLLDQSRRQSDDAISTRLNRAAALAGTVVSGRGTAREMGQQECDNVWRDITARWTERGDALRYCDRALGHTARTGEIASTDSTRVASSSLSSSSTRGTGRDRTRDEEIAPVRGLSADWKEQGRGVATEAELKSLPTVTARMGFSPPLGTTTFLTASDATRPAATRLYFTYIASKSDKDSPGDRVPEIWTNLSTDRAETTSDVEPEWHAVPLSPSPEQDELYVTSLPVPSIASERAYEFTYRFRNAKTDETEWVGSSDANGKFRIVDGSRLDTRWEGPDLASVKSDDWQRFEGDAGQGDAAVGRFKLDWNEDGTTRTRDVDLGSLIPEEWRAAGAIEGLVWERSSLYWLAPRHLRGGHPLESLSPVHPGQLLVLRAKPTPKHLAHRYLVLFPFSTSNVCSYLLGPSTEGGAVNSTSLRLHCEREFFGTSTPGRQSVKAVETTGHLAVAWGAEGHLRDLVQLAISSARAAQTGEPIKDLLKAARAAAFELEDPKPLGVCTWNALSGAEWNSKDYTASAVLDWLDRLLGTETDTDEGERRSLAAGAIKSVLLDDGWQDATTYIDYDEPDGDSHATRKALKSFACRREWYDLDEEDDDDDDEQGDQEVAAARAAAQKNKKHSLDSGYDGSPVAAQLRQLDDEAREGTCVELRDVVSRIKEKGIEQVGVWMTLAGYWDGLHPEGALADTYSLRRVTLRSPVDGSDQGHMYLPVLADLRAYYTDYFTSLHAAGVDFVKVDDQSKIDWFFEQEVAEEDEEDAAPEDVGELRHAMLHEMRAAAARIFGTAAGTVIHCMAGSPRVFGGDLAVLGGPAGAGRAVIRNSDDYWPDRDDSHRWHVAINSVMTILSSALQFEPDLDMAQADHPYAGAHLPLRTFSSAKIYATDTDSVEGWSSLVATTRNGPRALQARAAAASGAVLEGRLWDDVLSEQATRGGTPALIAGLPVPNARGAHLGIWNCSKNGSATAVLDSKDVGEALQSLRKSDAATEEPSQLVLTDTDGSFATIVESADVAGPVTGLRNFAKPIHAIHVSQTQAHMLVLAPLMPLGRISSSAGDQAMIGCLGLLGKTAGLAAIRSIRVGKQGIAASGSALDEFTRKVDSGPSQRPEGLVRSVRSDATPTARAFPSPQGRLPFLLAYVAGFFRHSSTTEPGASSNTSGRRSPRAELSAMTREFLRSPFRTFFGELRALVTFSYAAIVWAASGSSRSGERVQGRVGSPAGSAASPLPATSAQTSGASTATIEIELDYVSDRLGFYLSTGLTKDSLHFTLDGHDIDSSSVRTNKHTHEIVEVDVEKAWRASTSADTGLEGTAISKPWVVGVSLNP</sequence>
<dbReference type="InterPro" id="IPR017853">
    <property type="entry name" value="GH"/>
</dbReference>
<dbReference type="OrthoDB" id="4664297at2759"/>
<organism evidence="4 5">
    <name type="scientific">Rhodotorula taiwanensis</name>
    <dbReference type="NCBI Taxonomy" id="741276"/>
    <lineage>
        <taxon>Eukaryota</taxon>
        <taxon>Fungi</taxon>
        <taxon>Dikarya</taxon>
        <taxon>Basidiomycota</taxon>
        <taxon>Pucciniomycotina</taxon>
        <taxon>Microbotryomycetes</taxon>
        <taxon>Sporidiobolales</taxon>
        <taxon>Sporidiobolaceae</taxon>
        <taxon>Rhodotorula</taxon>
    </lineage>
</organism>
<keyword evidence="5" id="KW-1185">Reference proteome</keyword>
<feature type="compositionally biased region" description="Low complexity" evidence="3">
    <location>
        <begin position="1263"/>
        <end position="1282"/>
    </location>
</feature>
<dbReference type="STRING" id="741276.A0A2S5BH25"/>
<evidence type="ECO:0000256" key="3">
    <source>
        <dbReference type="SAM" id="MobiDB-lite"/>
    </source>
</evidence>
<accession>A0A2S5BH25</accession>
<dbReference type="PANTHER" id="PTHR31268:SF32">
    <property type="entry name" value="GALACTINOL--SUCROSE GALACTOSYLTRANSFERASE 2-RELATED"/>
    <property type="match status" value="1"/>
</dbReference>
<evidence type="ECO:0000256" key="1">
    <source>
        <dbReference type="ARBA" id="ARBA00007240"/>
    </source>
</evidence>
<evidence type="ECO:0000256" key="2">
    <source>
        <dbReference type="ARBA" id="ARBA00023277"/>
    </source>
</evidence>
<comment type="caution">
    <text evidence="4">The sequence shown here is derived from an EMBL/GenBank/DDBJ whole genome shotgun (WGS) entry which is preliminary data.</text>
</comment>
<dbReference type="Proteomes" id="UP000237144">
    <property type="component" value="Unassembled WGS sequence"/>
</dbReference>
<feature type="region of interest" description="Disordered" evidence="3">
    <location>
        <begin position="131"/>
        <end position="159"/>
    </location>
</feature>
<dbReference type="SUPFAM" id="SSF51445">
    <property type="entry name" value="(Trans)glycosidases"/>
    <property type="match status" value="1"/>
</dbReference>
<dbReference type="PANTHER" id="PTHR31268">
    <property type="match status" value="1"/>
</dbReference>
<feature type="compositionally biased region" description="Low complexity" evidence="3">
    <location>
        <begin position="17"/>
        <end position="36"/>
    </location>
</feature>
<feature type="region of interest" description="Disordered" evidence="3">
    <location>
        <begin position="1254"/>
        <end position="1282"/>
    </location>
</feature>
<dbReference type="InterPro" id="IPR019171">
    <property type="entry name" value="MIX23"/>
</dbReference>
<keyword evidence="2" id="KW-0119">Carbohydrate metabolism</keyword>
<feature type="region of interest" description="Disordered" evidence="3">
    <location>
        <begin position="1"/>
        <end position="41"/>
    </location>
</feature>